<dbReference type="AlphaFoldDB" id="A0A9P5TTD7"/>
<dbReference type="Proteomes" id="UP000724874">
    <property type="component" value="Unassembled WGS sequence"/>
</dbReference>
<evidence type="ECO:0000313" key="2">
    <source>
        <dbReference type="Proteomes" id="UP000724874"/>
    </source>
</evidence>
<dbReference type="OrthoDB" id="2880421at2759"/>
<sequence length="417" mass="47279">MTSLPFDIYSNIVQEFEVNDDDDREAIRTLSLSCRAFLPLCQKILFSRIDFRSKRKSTAHIAKFDTILNESPHLADYVLYLSYMMQYDSEDLWTNLSAMGRILSSLTHLRSFYLSWLSTQKLIFFDWSSLKDPRADDFCDAIEKVLRSDHLMHLRIPDMKNFPFFSFTDRAALLDITEDGPSSIKLGIAVPAATNAIGRRSPQSSVKVQTYSVGTRSWPRRMIEIKVGGQTCLRSPSSSIPPLDFSSTRFAIISVHEHIHSVEAEKVLRCAHSLEQLSYEVRSSKYLQGFGQALLSGCASTLTVLHLTTTIEADEDPLEGVKEELHVLAGHMNFGSIITRTRYPQLKYLNLHFLVTKLSSPLIGTAGEEGEEELEERSGLTLEDIDKQHLSYLKTVMSIEGLEVEYLSAIRMVYVSR</sequence>
<proteinExistence type="predicted"/>
<organism evidence="1 2">
    <name type="scientific">Gymnopilus junonius</name>
    <name type="common">Spectacular rustgill mushroom</name>
    <name type="synonym">Gymnopilus spectabilis subsp. junonius</name>
    <dbReference type="NCBI Taxonomy" id="109634"/>
    <lineage>
        <taxon>Eukaryota</taxon>
        <taxon>Fungi</taxon>
        <taxon>Dikarya</taxon>
        <taxon>Basidiomycota</taxon>
        <taxon>Agaricomycotina</taxon>
        <taxon>Agaricomycetes</taxon>
        <taxon>Agaricomycetidae</taxon>
        <taxon>Agaricales</taxon>
        <taxon>Agaricineae</taxon>
        <taxon>Hymenogastraceae</taxon>
        <taxon>Gymnopilus</taxon>
    </lineage>
</organism>
<gene>
    <name evidence="1" type="ORF">CPB84DRAFT_1761612</name>
</gene>
<comment type="caution">
    <text evidence="1">The sequence shown here is derived from an EMBL/GenBank/DDBJ whole genome shotgun (WGS) entry which is preliminary data.</text>
</comment>
<dbReference type="EMBL" id="JADNYJ010000003">
    <property type="protein sequence ID" value="KAF8912205.1"/>
    <property type="molecule type" value="Genomic_DNA"/>
</dbReference>
<keyword evidence="2" id="KW-1185">Reference proteome</keyword>
<protein>
    <submittedName>
        <fullName evidence="1">Uncharacterized protein</fullName>
    </submittedName>
</protein>
<name>A0A9P5TTD7_GYMJU</name>
<reference evidence="1" key="1">
    <citation type="submission" date="2020-11" db="EMBL/GenBank/DDBJ databases">
        <authorList>
            <consortium name="DOE Joint Genome Institute"/>
            <person name="Ahrendt S."/>
            <person name="Riley R."/>
            <person name="Andreopoulos W."/>
            <person name="LaButti K."/>
            <person name="Pangilinan J."/>
            <person name="Ruiz-duenas F.J."/>
            <person name="Barrasa J.M."/>
            <person name="Sanchez-Garcia M."/>
            <person name="Camarero S."/>
            <person name="Miyauchi S."/>
            <person name="Serrano A."/>
            <person name="Linde D."/>
            <person name="Babiker R."/>
            <person name="Drula E."/>
            <person name="Ayuso-Fernandez I."/>
            <person name="Pacheco R."/>
            <person name="Padilla G."/>
            <person name="Ferreira P."/>
            <person name="Barriuso J."/>
            <person name="Kellner H."/>
            <person name="Castanera R."/>
            <person name="Alfaro M."/>
            <person name="Ramirez L."/>
            <person name="Pisabarro A.G."/>
            <person name="Kuo A."/>
            <person name="Tritt A."/>
            <person name="Lipzen A."/>
            <person name="He G."/>
            <person name="Yan M."/>
            <person name="Ng V."/>
            <person name="Cullen D."/>
            <person name="Martin F."/>
            <person name="Rosso M.-N."/>
            <person name="Henrissat B."/>
            <person name="Hibbett D."/>
            <person name="Martinez A.T."/>
            <person name="Grigoriev I.V."/>
        </authorList>
    </citation>
    <scope>NUCLEOTIDE SEQUENCE</scope>
    <source>
        <strain evidence="1">AH 44721</strain>
    </source>
</reference>
<evidence type="ECO:0000313" key="1">
    <source>
        <dbReference type="EMBL" id="KAF8912205.1"/>
    </source>
</evidence>
<accession>A0A9P5TTD7</accession>